<accession>A0A7W7GZH2</accession>
<organism evidence="1 2">
    <name type="scientific">Actinoplanes octamycinicus</name>
    <dbReference type="NCBI Taxonomy" id="135948"/>
    <lineage>
        <taxon>Bacteria</taxon>
        <taxon>Bacillati</taxon>
        <taxon>Actinomycetota</taxon>
        <taxon>Actinomycetes</taxon>
        <taxon>Micromonosporales</taxon>
        <taxon>Micromonosporaceae</taxon>
        <taxon>Actinoplanes</taxon>
    </lineage>
</organism>
<dbReference type="Proteomes" id="UP000546162">
    <property type="component" value="Unassembled WGS sequence"/>
</dbReference>
<comment type="caution">
    <text evidence="1">The sequence shown here is derived from an EMBL/GenBank/DDBJ whole genome shotgun (WGS) entry which is preliminary data.</text>
</comment>
<name>A0A7W7GZH2_9ACTN</name>
<reference evidence="1 2" key="1">
    <citation type="submission" date="2020-08" db="EMBL/GenBank/DDBJ databases">
        <title>Sequencing the genomes of 1000 actinobacteria strains.</title>
        <authorList>
            <person name="Klenk H.-P."/>
        </authorList>
    </citation>
    <scope>NUCLEOTIDE SEQUENCE [LARGE SCALE GENOMIC DNA]</scope>
    <source>
        <strain evidence="1 2">DSM 45809</strain>
    </source>
</reference>
<sequence>MTGTSHRGTRGVAARSELFAVEVAGSGRPVAAR</sequence>
<dbReference type="AlphaFoldDB" id="A0A7W7GZH2"/>
<keyword evidence="2" id="KW-1185">Reference proteome</keyword>
<protein>
    <submittedName>
        <fullName evidence="1">Uncharacterized protein</fullName>
    </submittedName>
</protein>
<evidence type="ECO:0000313" key="2">
    <source>
        <dbReference type="Proteomes" id="UP000546162"/>
    </source>
</evidence>
<evidence type="ECO:0000313" key="1">
    <source>
        <dbReference type="EMBL" id="MBB4741176.1"/>
    </source>
</evidence>
<proteinExistence type="predicted"/>
<dbReference type="EMBL" id="JACHNB010000001">
    <property type="protein sequence ID" value="MBB4741176.1"/>
    <property type="molecule type" value="Genomic_DNA"/>
</dbReference>
<gene>
    <name evidence="1" type="ORF">BJY16_004635</name>
</gene>